<evidence type="ECO:0000256" key="7">
    <source>
        <dbReference type="SAM" id="Phobius"/>
    </source>
</evidence>
<accession>A0ABW5KCX6</accession>
<evidence type="ECO:0000313" key="9">
    <source>
        <dbReference type="EMBL" id="MFD2546649.1"/>
    </source>
</evidence>
<feature type="transmembrane region" description="Helical" evidence="7">
    <location>
        <begin position="6"/>
        <end position="23"/>
    </location>
</feature>
<feature type="domain" description="Glycine transporter" evidence="8">
    <location>
        <begin position="7"/>
        <end position="78"/>
    </location>
</feature>
<keyword evidence="6 7" id="KW-0472">Membrane</keyword>
<reference evidence="10" key="1">
    <citation type="journal article" date="2019" name="Int. J. Syst. Evol. Microbiol.">
        <title>The Global Catalogue of Microorganisms (GCM) 10K type strain sequencing project: providing services to taxonomists for standard genome sequencing and annotation.</title>
        <authorList>
            <consortium name="The Broad Institute Genomics Platform"/>
            <consortium name="The Broad Institute Genome Sequencing Center for Infectious Disease"/>
            <person name="Wu L."/>
            <person name="Ma J."/>
        </authorList>
    </citation>
    <scope>NUCLEOTIDE SEQUENCE [LARGE SCALE GENOMIC DNA]</scope>
    <source>
        <strain evidence="10">KCTC 42662</strain>
    </source>
</reference>
<feature type="transmembrane region" description="Helical" evidence="7">
    <location>
        <begin position="62"/>
        <end position="78"/>
    </location>
</feature>
<dbReference type="PANTHER" id="PTHR30506">
    <property type="entry name" value="INNER MEMBRANE PROTEIN"/>
    <property type="match status" value="1"/>
</dbReference>
<comment type="subcellular location">
    <subcellularLocation>
        <location evidence="1">Cell membrane</location>
        <topology evidence="1">Multi-pass membrane protein</topology>
    </subcellularLocation>
</comment>
<keyword evidence="3" id="KW-1003">Cell membrane</keyword>
<keyword evidence="5 7" id="KW-1133">Transmembrane helix</keyword>
<evidence type="ECO:0000256" key="1">
    <source>
        <dbReference type="ARBA" id="ARBA00004651"/>
    </source>
</evidence>
<evidence type="ECO:0000256" key="5">
    <source>
        <dbReference type="ARBA" id="ARBA00022989"/>
    </source>
</evidence>
<organism evidence="9 10">
    <name type="scientific">Sphingobacterium suaedae</name>
    <dbReference type="NCBI Taxonomy" id="1686402"/>
    <lineage>
        <taxon>Bacteria</taxon>
        <taxon>Pseudomonadati</taxon>
        <taxon>Bacteroidota</taxon>
        <taxon>Sphingobacteriia</taxon>
        <taxon>Sphingobacteriales</taxon>
        <taxon>Sphingobacteriaceae</taxon>
        <taxon>Sphingobacterium</taxon>
    </lineage>
</organism>
<dbReference type="InterPro" id="IPR005115">
    <property type="entry name" value="Gly_transporter"/>
</dbReference>
<evidence type="ECO:0000256" key="6">
    <source>
        <dbReference type="ARBA" id="ARBA00023136"/>
    </source>
</evidence>
<feature type="transmembrane region" description="Helical" evidence="7">
    <location>
        <begin position="172"/>
        <end position="191"/>
    </location>
</feature>
<proteinExistence type="inferred from homology"/>
<gene>
    <name evidence="9" type="ORF">ACFSR5_03200</name>
</gene>
<comment type="caution">
    <text evidence="9">The sequence shown here is derived from an EMBL/GenBank/DDBJ whole genome shotgun (WGS) entry which is preliminary data.</text>
</comment>
<comment type="similarity">
    <text evidence="2">Belongs to the UPF0126 family.</text>
</comment>
<protein>
    <submittedName>
        <fullName evidence="9">Trimeric intracellular cation channel family protein</fullName>
    </submittedName>
</protein>
<dbReference type="Pfam" id="PF03458">
    <property type="entry name" value="Gly_transporter"/>
    <property type="match status" value="2"/>
</dbReference>
<evidence type="ECO:0000256" key="4">
    <source>
        <dbReference type="ARBA" id="ARBA00022692"/>
    </source>
</evidence>
<feature type="transmembrane region" description="Helical" evidence="7">
    <location>
        <begin position="90"/>
        <end position="110"/>
    </location>
</feature>
<dbReference type="Proteomes" id="UP001597545">
    <property type="component" value="Unassembled WGS sequence"/>
</dbReference>
<dbReference type="EMBL" id="JBHULR010000002">
    <property type="protein sequence ID" value="MFD2546649.1"/>
    <property type="molecule type" value="Genomic_DNA"/>
</dbReference>
<keyword evidence="10" id="KW-1185">Reference proteome</keyword>
<evidence type="ECO:0000256" key="3">
    <source>
        <dbReference type="ARBA" id="ARBA00022475"/>
    </source>
</evidence>
<feature type="transmembrane region" description="Helical" evidence="7">
    <location>
        <begin position="116"/>
        <end position="136"/>
    </location>
</feature>
<keyword evidence="4 7" id="KW-0812">Transmembrane</keyword>
<dbReference type="PANTHER" id="PTHR30506:SF3">
    <property type="entry name" value="UPF0126 INNER MEMBRANE PROTEIN YADS-RELATED"/>
    <property type="match status" value="1"/>
</dbReference>
<sequence>MNIIYSIDLLGTMVFAISGAMAANRKHIDIFGATFTGFVTAIGGGSLRDVFLNLRPVWVDDGNYLMAILAGVSISILANKQLDRLARTLFLFDAIGIGFFCIVGVQKSLTHGSTEIAAIILGMFSAVMGGVIRDTLMNETPLIFRKEIYATACLSGAILYVVLGIIGTDSTFNAFVSAGVIFLIRLIAVRYKLSLPVIGG</sequence>
<evidence type="ECO:0000313" key="10">
    <source>
        <dbReference type="Proteomes" id="UP001597545"/>
    </source>
</evidence>
<evidence type="ECO:0000259" key="8">
    <source>
        <dbReference type="Pfam" id="PF03458"/>
    </source>
</evidence>
<name>A0ABW5KCX6_9SPHI</name>
<dbReference type="RefSeq" id="WP_380900644.1">
    <property type="nucleotide sequence ID" value="NZ_JBHUEG010000003.1"/>
</dbReference>
<feature type="transmembrane region" description="Helical" evidence="7">
    <location>
        <begin position="30"/>
        <end position="47"/>
    </location>
</feature>
<feature type="domain" description="Glycine transporter" evidence="8">
    <location>
        <begin position="91"/>
        <end position="163"/>
    </location>
</feature>
<feature type="transmembrane region" description="Helical" evidence="7">
    <location>
        <begin position="148"/>
        <end position="166"/>
    </location>
</feature>
<evidence type="ECO:0000256" key="2">
    <source>
        <dbReference type="ARBA" id="ARBA00008193"/>
    </source>
</evidence>